<dbReference type="Proteomes" id="UP000321055">
    <property type="component" value="Unassembled WGS sequence"/>
</dbReference>
<organism evidence="3 4">
    <name type="scientific">Nitrosomonas oligotropha</name>
    <dbReference type="NCBI Taxonomy" id="42354"/>
    <lineage>
        <taxon>Bacteria</taxon>
        <taxon>Pseudomonadati</taxon>
        <taxon>Pseudomonadota</taxon>
        <taxon>Betaproteobacteria</taxon>
        <taxon>Nitrosomonadales</taxon>
        <taxon>Nitrosomonadaceae</taxon>
        <taxon>Nitrosomonas</taxon>
    </lineage>
</organism>
<dbReference type="InterPro" id="IPR018551">
    <property type="entry name" value="DUF2007"/>
</dbReference>
<proteinExistence type="predicted"/>
<evidence type="ECO:0000259" key="1">
    <source>
        <dbReference type="Pfam" id="PF09413"/>
    </source>
</evidence>
<feature type="domain" description="DUF2007" evidence="1">
    <location>
        <begin position="1"/>
        <end position="68"/>
    </location>
</feature>
<dbReference type="InterPro" id="IPR055999">
    <property type="entry name" value="DUF7577"/>
</dbReference>
<evidence type="ECO:0000313" key="4">
    <source>
        <dbReference type="Proteomes" id="UP000321055"/>
    </source>
</evidence>
<evidence type="ECO:0000259" key="2">
    <source>
        <dbReference type="Pfam" id="PF24463"/>
    </source>
</evidence>
<dbReference type="AlphaFoldDB" id="A0A5C7VRZ5"/>
<evidence type="ECO:0000313" key="3">
    <source>
        <dbReference type="EMBL" id="TXI28506.1"/>
    </source>
</evidence>
<dbReference type="Pfam" id="PF24463">
    <property type="entry name" value="DUF7577"/>
    <property type="match status" value="1"/>
</dbReference>
<protein>
    <submittedName>
        <fullName evidence="3">DUF2007 domain-containing protein</fullName>
    </submittedName>
</protein>
<name>A0A5C7VRZ5_9PROT</name>
<dbReference type="Pfam" id="PF09413">
    <property type="entry name" value="DUF2007"/>
    <property type="match status" value="1"/>
</dbReference>
<feature type="domain" description="DUF7577" evidence="2">
    <location>
        <begin position="76"/>
        <end position="102"/>
    </location>
</feature>
<gene>
    <name evidence="3" type="ORF">E6Q60_07110</name>
</gene>
<sequence length="120" mass="13353">MKKIYSANNLMEAQIVLDLLAHAYIPAQIFNQYAQGMAGEIPVHHACPEVWIKRDEDYERGKHVIETYENTPLTTGNVQCPSCGEENPANFQLCWKCGGGLEIALSDLAANPLPHKNSTR</sequence>
<comment type="caution">
    <text evidence="3">The sequence shown here is derived from an EMBL/GenBank/DDBJ whole genome shotgun (WGS) entry which is preliminary data.</text>
</comment>
<reference evidence="3 4" key="1">
    <citation type="submission" date="2018-09" db="EMBL/GenBank/DDBJ databases">
        <title>Metagenome Assembled Genomes from an Advanced Water Purification Facility.</title>
        <authorList>
            <person name="Stamps B.W."/>
            <person name="Spear J.R."/>
        </authorList>
    </citation>
    <scope>NUCLEOTIDE SEQUENCE [LARGE SCALE GENOMIC DNA]</scope>
    <source>
        <strain evidence="3">Bin_54_1</strain>
    </source>
</reference>
<dbReference type="EMBL" id="SSFX01000048">
    <property type="protein sequence ID" value="TXI28506.1"/>
    <property type="molecule type" value="Genomic_DNA"/>
</dbReference>
<accession>A0A5C7VRZ5</accession>